<proteinExistence type="predicted"/>
<dbReference type="Proteomes" id="UP000663856">
    <property type="component" value="Unassembled WGS sequence"/>
</dbReference>
<keyword evidence="6" id="KW-0804">Transcription</keyword>
<evidence type="ECO:0000259" key="9">
    <source>
        <dbReference type="PROSITE" id="PS51030"/>
    </source>
</evidence>
<dbReference type="AlphaFoldDB" id="A0A816S944"/>
<dbReference type="SUPFAM" id="SSF48508">
    <property type="entry name" value="Nuclear receptor ligand-binding domain"/>
    <property type="match status" value="1"/>
</dbReference>
<dbReference type="SMART" id="SM00399">
    <property type="entry name" value="ZnF_C4"/>
    <property type="match status" value="1"/>
</dbReference>
<keyword evidence="3" id="KW-0862">Zinc</keyword>
<organism evidence="10 11">
    <name type="scientific">Rotaria magnacalcarata</name>
    <dbReference type="NCBI Taxonomy" id="392030"/>
    <lineage>
        <taxon>Eukaryota</taxon>
        <taxon>Metazoa</taxon>
        <taxon>Spiralia</taxon>
        <taxon>Gnathifera</taxon>
        <taxon>Rotifera</taxon>
        <taxon>Eurotatoria</taxon>
        <taxon>Bdelloidea</taxon>
        <taxon>Philodinida</taxon>
        <taxon>Philodinidae</taxon>
        <taxon>Rotaria</taxon>
    </lineage>
</organism>
<keyword evidence="2" id="KW-0863">Zinc-finger</keyword>
<keyword evidence="1" id="KW-0479">Metal-binding</keyword>
<keyword evidence="7" id="KW-0675">Receptor</keyword>
<evidence type="ECO:0000313" key="10">
    <source>
        <dbReference type="EMBL" id="CAF2085277.1"/>
    </source>
</evidence>
<dbReference type="PROSITE" id="PS51030">
    <property type="entry name" value="NUCLEAR_REC_DBD_2"/>
    <property type="match status" value="1"/>
</dbReference>
<dbReference type="PRINTS" id="PR00047">
    <property type="entry name" value="STROIDFINGER"/>
</dbReference>
<reference evidence="10" key="1">
    <citation type="submission" date="2021-02" db="EMBL/GenBank/DDBJ databases">
        <authorList>
            <person name="Nowell W R."/>
        </authorList>
    </citation>
    <scope>NUCLEOTIDE SEQUENCE</scope>
</reference>
<dbReference type="SUPFAM" id="SSF57716">
    <property type="entry name" value="Glucocorticoid receptor-like (DNA-binding domain)"/>
    <property type="match status" value="1"/>
</dbReference>
<keyword evidence="4" id="KW-0805">Transcription regulation</keyword>
<dbReference type="InterPro" id="IPR050234">
    <property type="entry name" value="Nuclear_hormone_rcpt_NR1"/>
</dbReference>
<dbReference type="GO" id="GO:0000978">
    <property type="term" value="F:RNA polymerase II cis-regulatory region sequence-specific DNA binding"/>
    <property type="evidence" value="ECO:0007669"/>
    <property type="project" value="TreeGrafter"/>
</dbReference>
<sequence>MDDLLTGNVNTTREFSSNVGRQTSTVLSKCKICDAPARYSYYGVVACHSCKMFFKRNAENGQEVLTCHFGYNCDINMNSRHTCASCRLTKCLINGMRIEMIRASRCKRTKRNNKRKLNIDSIALLSMSSNNRDPTSQNPTLNLLDSNQSTLSIDKWNFLSNLVRCFDENSGYKFVADFIEEQSALPLKLRFKYSSVNPFFTSMMSKVQLVFEKNRDFLLLSQHDRTVLLKNTVEYTATIGGMFILRQSRLLDDFSFSQSAEMIFQPSGMIFIKRVIDQFDSDDTFIKLILTILAFATINYTVYRKNIQINLTNMKVILPIQDMYTELTWQYLVDKYGHLQAVKRFSNLLKCLFSVTKAIVEVHQVQKFTDIINSIIEQTEETNF</sequence>
<gene>
    <name evidence="10" type="ORF">WKI299_LOCUS17002</name>
</gene>
<protein>
    <recommendedName>
        <fullName evidence="9">Nuclear receptor domain-containing protein</fullName>
    </recommendedName>
</protein>
<dbReference type="PANTHER" id="PTHR24082:SF283">
    <property type="entry name" value="NUCLEAR HORMONE RECEPTOR HR96"/>
    <property type="match status" value="1"/>
</dbReference>
<evidence type="ECO:0000256" key="1">
    <source>
        <dbReference type="ARBA" id="ARBA00022723"/>
    </source>
</evidence>
<dbReference type="GO" id="GO:0030154">
    <property type="term" value="P:cell differentiation"/>
    <property type="evidence" value="ECO:0007669"/>
    <property type="project" value="TreeGrafter"/>
</dbReference>
<dbReference type="Gene3D" id="3.30.50.10">
    <property type="entry name" value="Erythroid Transcription Factor GATA-1, subunit A"/>
    <property type="match status" value="1"/>
</dbReference>
<evidence type="ECO:0000256" key="5">
    <source>
        <dbReference type="ARBA" id="ARBA00023125"/>
    </source>
</evidence>
<evidence type="ECO:0000256" key="6">
    <source>
        <dbReference type="ARBA" id="ARBA00023163"/>
    </source>
</evidence>
<name>A0A816S944_9BILA</name>
<dbReference type="GO" id="GO:0045944">
    <property type="term" value="P:positive regulation of transcription by RNA polymerase II"/>
    <property type="evidence" value="ECO:0007669"/>
    <property type="project" value="TreeGrafter"/>
</dbReference>
<dbReference type="InterPro" id="IPR001628">
    <property type="entry name" value="Znf_hrmn_rcpt"/>
</dbReference>
<dbReference type="Pfam" id="PF00105">
    <property type="entry name" value="zf-C4"/>
    <property type="match status" value="1"/>
</dbReference>
<comment type="caution">
    <text evidence="10">The sequence shown here is derived from an EMBL/GenBank/DDBJ whole genome shotgun (WGS) entry which is preliminary data.</text>
</comment>
<dbReference type="GO" id="GO:0000122">
    <property type="term" value="P:negative regulation of transcription by RNA polymerase II"/>
    <property type="evidence" value="ECO:0007669"/>
    <property type="project" value="TreeGrafter"/>
</dbReference>
<feature type="domain" description="Nuclear receptor" evidence="9">
    <location>
        <begin position="27"/>
        <end position="103"/>
    </location>
</feature>
<evidence type="ECO:0000313" key="11">
    <source>
        <dbReference type="Proteomes" id="UP000663856"/>
    </source>
</evidence>
<evidence type="ECO:0000256" key="8">
    <source>
        <dbReference type="ARBA" id="ARBA00023242"/>
    </source>
</evidence>
<evidence type="ECO:0000256" key="7">
    <source>
        <dbReference type="ARBA" id="ARBA00023170"/>
    </source>
</evidence>
<dbReference type="InterPro" id="IPR035500">
    <property type="entry name" value="NHR-like_dom_sf"/>
</dbReference>
<evidence type="ECO:0000256" key="3">
    <source>
        <dbReference type="ARBA" id="ARBA00022833"/>
    </source>
</evidence>
<dbReference type="EMBL" id="CAJNRF010006858">
    <property type="protein sequence ID" value="CAF2085277.1"/>
    <property type="molecule type" value="Genomic_DNA"/>
</dbReference>
<dbReference type="GO" id="GO:0008270">
    <property type="term" value="F:zinc ion binding"/>
    <property type="evidence" value="ECO:0007669"/>
    <property type="project" value="UniProtKB-KW"/>
</dbReference>
<keyword evidence="5" id="KW-0238">DNA-binding</keyword>
<dbReference type="GO" id="GO:0004879">
    <property type="term" value="F:nuclear receptor activity"/>
    <property type="evidence" value="ECO:0007669"/>
    <property type="project" value="TreeGrafter"/>
</dbReference>
<dbReference type="PANTHER" id="PTHR24082">
    <property type="entry name" value="NUCLEAR HORMONE RECEPTOR"/>
    <property type="match status" value="1"/>
</dbReference>
<evidence type="ECO:0000256" key="2">
    <source>
        <dbReference type="ARBA" id="ARBA00022771"/>
    </source>
</evidence>
<dbReference type="InterPro" id="IPR013088">
    <property type="entry name" value="Znf_NHR/GATA"/>
</dbReference>
<evidence type="ECO:0000256" key="4">
    <source>
        <dbReference type="ARBA" id="ARBA00023015"/>
    </source>
</evidence>
<dbReference type="PROSITE" id="PS00031">
    <property type="entry name" value="NUCLEAR_REC_DBD_1"/>
    <property type="match status" value="1"/>
</dbReference>
<accession>A0A816S944</accession>
<keyword evidence="8" id="KW-0539">Nucleus</keyword>